<reference evidence="2" key="1">
    <citation type="submission" date="2022-03" db="EMBL/GenBank/DDBJ databases">
        <authorList>
            <person name="Alioto T."/>
            <person name="Alioto T."/>
            <person name="Gomez Garrido J."/>
        </authorList>
    </citation>
    <scope>NUCLEOTIDE SEQUENCE</scope>
</reference>
<organism evidence="2 3">
    <name type="scientific">Pelobates cultripes</name>
    <name type="common">Western spadefoot toad</name>
    <dbReference type="NCBI Taxonomy" id="61616"/>
    <lineage>
        <taxon>Eukaryota</taxon>
        <taxon>Metazoa</taxon>
        <taxon>Chordata</taxon>
        <taxon>Craniata</taxon>
        <taxon>Vertebrata</taxon>
        <taxon>Euteleostomi</taxon>
        <taxon>Amphibia</taxon>
        <taxon>Batrachia</taxon>
        <taxon>Anura</taxon>
        <taxon>Pelobatoidea</taxon>
        <taxon>Pelobatidae</taxon>
        <taxon>Pelobates</taxon>
    </lineage>
</organism>
<accession>A0AAD1R862</accession>
<evidence type="ECO:0000256" key="1">
    <source>
        <dbReference type="SAM" id="MobiDB-lite"/>
    </source>
</evidence>
<feature type="compositionally biased region" description="Basic residues" evidence="1">
    <location>
        <begin position="88"/>
        <end position="117"/>
    </location>
</feature>
<dbReference type="AlphaFoldDB" id="A0AAD1R862"/>
<gene>
    <name evidence="2" type="ORF">PECUL_23A040735</name>
</gene>
<feature type="region of interest" description="Disordered" evidence="1">
    <location>
        <begin position="1"/>
        <end position="35"/>
    </location>
</feature>
<feature type="region of interest" description="Disordered" evidence="1">
    <location>
        <begin position="65"/>
        <end position="166"/>
    </location>
</feature>
<protein>
    <submittedName>
        <fullName evidence="2">Uncharacterized protein</fullName>
    </submittedName>
</protein>
<dbReference type="Proteomes" id="UP001295444">
    <property type="component" value="Chromosome 01"/>
</dbReference>
<keyword evidence="3" id="KW-1185">Reference proteome</keyword>
<name>A0AAD1R862_PELCU</name>
<evidence type="ECO:0000313" key="2">
    <source>
        <dbReference type="EMBL" id="CAH2225842.1"/>
    </source>
</evidence>
<dbReference type="EMBL" id="OW240912">
    <property type="protein sequence ID" value="CAH2225842.1"/>
    <property type="molecule type" value="Genomic_DNA"/>
</dbReference>
<sequence length="166" mass="18655">MTLSSSGPGDMTLSPSRQPATTGQTTMADATWITSHGTEEPDILKRLELTFAAFWVKLADKLEQVQPCKPKVTLPDVPSPSSHQRQVTPKRKSVGKWRRRRRHFQPARNPARTHRARGGNPSERPPRHWWGYNRRHNTKKAPGGTPPPTAPTCRPTVSWESLLQAT</sequence>
<proteinExistence type="predicted"/>
<evidence type="ECO:0000313" key="3">
    <source>
        <dbReference type="Proteomes" id="UP001295444"/>
    </source>
</evidence>